<evidence type="ECO:0000256" key="2">
    <source>
        <dbReference type="ARBA" id="ARBA00022448"/>
    </source>
</evidence>
<keyword evidence="9" id="KW-1185">Reference proteome</keyword>
<dbReference type="PANTHER" id="PTHR43791:SF30">
    <property type="entry name" value="INNER MEMBRANE TRANSPORT PROTEIN RHMT"/>
    <property type="match status" value="1"/>
</dbReference>
<accession>A0ABT8YED2</accession>
<feature type="transmembrane region" description="Helical" evidence="6">
    <location>
        <begin position="87"/>
        <end position="106"/>
    </location>
</feature>
<feature type="transmembrane region" description="Helical" evidence="6">
    <location>
        <begin position="146"/>
        <end position="168"/>
    </location>
</feature>
<dbReference type="PANTHER" id="PTHR43791">
    <property type="entry name" value="PERMEASE-RELATED"/>
    <property type="match status" value="1"/>
</dbReference>
<feature type="transmembrane region" description="Helical" evidence="6">
    <location>
        <begin position="404"/>
        <end position="426"/>
    </location>
</feature>
<keyword evidence="2" id="KW-0813">Transport</keyword>
<sequence length="435" mass="45996">MNATEDPHEAADLPIGKLQRRLMPFLLLMYVLAFLDRTNVGFARDAFQHDTAIGDAAYAFGASIFFLGYAAFEIPSNIILHRVGARLWMARIMITWGLVTAAMMFIRSEGLFYALRLLLGICEAGFFPGVIYFITRWYPPAARSRAIGLFYFGAPITFILGGPLSGLLLDMEAVAGLHGWQWLFVATGLAATAVGIAAFFYLDDRPEDAAWLSAGEKAALARALASAPGDGHDARPRAVLAQLSSPRFLHLGLIYLLIQMSVYGVVFFLPSQVGALIGRSVGFQVGVVSAIPWGCALFATFYLPRLADRTGRRREIAAGALAVAGVGIAVSVAAGSAWLGLLGLCFAASGFIAAQPIFWGHASAGLSGVTAAAGIALINSLGAIGSFLAPNARVMAETLTGEKAAGLLLLAALTLLGAILMLAARVGTERSRPKM</sequence>
<feature type="transmembrane region" description="Helical" evidence="6">
    <location>
        <begin position="112"/>
        <end position="134"/>
    </location>
</feature>
<protein>
    <submittedName>
        <fullName evidence="8">MFS transporter</fullName>
    </submittedName>
</protein>
<name>A0ABT8YED2_9SPHN</name>
<organism evidence="8 9">
    <name type="scientific">Sphingomonas natans</name>
    <dbReference type="NCBI Taxonomy" id="3063330"/>
    <lineage>
        <taxon>Bacteria</taxon>
        <taxon>Pseudomonadati</taxon>
        <taxon>Pseudomonadota</taxon>
        <taxon>Alphaproteobacteria</taxon>
        <taxon>Sphingomonadales</taxon>
        <taxon>Sphingomonadaceae</taxon>
        <taxon>Sphingomonas</taxon>
    </lineage>
</organism>
<dbReference type="PROSITE" id="PS50850">
    <property type="entry name" value="MFS"/>
    <property type="match status" value="1"/>
</dbReference>
<feature type="transmembrane region" description="Helical" evidence="6">
    <location>
        <begin position="25"/>
        <end position="44"/>
    </location>
</feature>
<dbReference type="InterPro" id="IPR020846">
    <property type="entry name" value="MFS_dom"/>
</dbReference>
<feature type="transmembrane region" description="Helical" evidence="6">
    <location>
        <begin position="366"/>
        <end position="389"/>
    </location>
</feature>
<feature type="transmembrane region" description="Helical" evidence="6">
    <location>
        <begin position="56"/>
        <end position="75"/>
    </location>
</feature>
<gene>
    <name evidence="8" type="ORF">Q4F19_20155</name>
</gene>
<dbReference type="EMBL" id="JAUOTP010000012">
    <property type="protein sequence ID" value="MDO6416709.1"/>
    <property type="molecule type" value="Genomic_DNA"/>
</dbReference>
<feature type="transmembrane region" description="Helical" evidence="6">
    <location>
        <begin position="248"/>
        <end position="269"/>
    </location>
</feature>
<keyword evidence="4 6" id="KW-1133">Transmembrane helix</keyword>
<dbReference type="InterPro" id="IPR036259">
    <property type="entry name" value="MFS_trans_sf"/>
</dbReference>
<evidence type="ECO:0000256" key="3">
    <source>
        <dbReference type="ARBA" id="ARBA00022692"/>
    </source>
</evidence>
<dbReference type="InterPro" id="IPR011701">
    <property type="entry name" value="MFS"/>
</dbReference>
<comment type="subcellular location">
    <subcellularLocation>
        <location evidence="1">Membrane</location>
        <topology evidence="1">Multi-pass membrane protein</topology>
    </subcellularLocation>
</comment>
<feature type="transmembrane region" description="Helical" evidence="6">
    <location>
        <begin position="340"/>
        <end position="359"/>
    </location>
</feature>
<comment type="caution">
    <text evidence="8">The sequence shown here is derived from an EMBL/GenBank/DDBJ whole genome shotgun (WGS) entry which is preliminary data.</text>
</comment>
<dbReference type="CDD" id="cd17319">
    <property type="entry name" value="MFS_ExuT_GudP_like"/>
    <property type="match status" value="1"/>
</dbReference>
<feature type="transmembrane region" description="Helical" evidence="6">
    <location>
        <begin position="180"/>
        <end position="202"/>
    </location>
</feature>
<dbReference type="Gene3D" id="1.20.1250.20">
    <property type="entry name" value="MFS general substrate transporter like domains"/>
    <property type="match status" value="2"/>
</dbReference>
<keyword evidence="3 6" id="KW-0812">Transmembrane</keyword>
<evidence type="ECO:0000313" key="8">
    <source>
        <dbReference type="EMBL" id="MDO6416709.1"/>
    </source>
</evidence>
<keyword evidence="5 6" id="KW-0472">Membrane</keyword>
<dbReference type="RefSeq" id="WP_303546495.1">
    <property type="nucleotide sequence ID" value="NZ_JAUOTP010000012.1"/>
</dbReference>
<feature type="transmembrane region" description="Helical" evidence="6">
    <location>
        <begin position="316"/>
        <end position="334"/>
    </location>
</feature>
<proteinExistence type="predicted"/>
<evidence type="ECO:0000259" key="7">
    <source>
        <dbReference type="PROSITE" id="PS50850"/>
    </source>
</evidence>
<dbReference type="Pfam" id="PF07690">
    <property type="entry name" value="MFS_1"/>
    <property type="match status" value="1"/>
</dbReference>
<evidence type="ECO:0000313" key="9">
    <source>
        <dbReference type="Proteomes" id="UP001169764"/>
    </source>
</evidence>
<evidence type="ECO:0000256" key="4">
    <source>
        <dbReference type="ARBA" id="ARBA00022989"/>
    </source>
</evidence>
<dbReference type="SUPFAM" id="SSF103473">
    <property type="entry name" value="MFS general substrate transporter"/>
    <property type="match status" value="1"/>
</dbReference>
<feature type="transmembrane region" description="Helical" evidence="6">
    <location>
        <begin position="281"/>
        <end position="304"/>
    </location>
</feature>
<reference evidence="8" key="1">
    <citation type="submission" date="2023-07" db="EMBL/GenBank/DDBJ databases">
        <authorList>
            <person name="Kim M."/>
        </authorList>
    </citation>
    <scope>NUCLEOTIDE SEQUENCE</scope>
    <source>
        <strain evidence="8">BIUV-7</strain>
    </source>
</reference>
<evidence type="ECO:0000256" key="5">
    <source>
        <dbReference type="ARBA" id="ARBA00023136"/>
    </source>
</evidence>
<evidence type="ECO:0000256" key="6">
    <source>
        <dbReference type="SAM" id="Phobius"/>
    </source>
</evidence>
<evidence type="ECO:0000256" key="1">
    <source>
        <dbReference type="ARBA" id="ARBA00004141"/>
    </source>
</evidence>
<dbReference type="Proteomes" id="UP001169764">
    <property type="component" value="Unassembled WGS sequence"/>
</dbReference>
<feature type="domain" description="Major facilitator superfamily (MFS) profile" evidence="7">
    <location>
        <begin position="22"/>
        <end position="429"/>
    </location>
</feature>